<keyword evidence="3" id="KW-1185">Reference proteome</keyword>
<gene>
    <name evidence="2" type="ORF">J2X16_003339</name>
</gene>
<evidence type="ECO:0000313" key="2">
    <source>
        <dbReference type="EMBL" id="MDR7297990.1"/>
    </source>
</evidence>
<protein>
    <submittedName>
        <fullName evidence="2">Type IV pilus assembly protein PilV</fullName>
    </submittedName>
</protein>
<keyword evidence="1" id="KW-0472">Membrane</keyword>
<evidence type="ECO:0000256" key="1">
    <source>
        <dbReference type="SAM" id="Phobius"/>
    </source>
</evidence>
<proteinExistence type="predicted"/>
<keyword evidence="1" id="KW-1133">Transmembrane helix</keyword>
<comment type="caution">
    <text evidence="2">The sequence shown here is derived from an EMBL/GenBank/DDBJ whole genome shotgun (WGS) entry which is preliminary data.</text>
</comment>
<name>A0ABU1ZDC1_9BURK</name>
<feature type="transmembrane region" description="Helical" evidence="1">
    <location>
        <begin position="12"/>
        <end position="34"/>
    </location>
</feature>
<organism evidence="2 3">
    <name type="scientific">Pelomonas aquatica</name>
    <dbReference type="NCBI Taxonomy" id="431058"/>
    <lineage>
        <taxon>Bacteria</taxon>
        <taxon>Pseudomonadati</taxon>
        <taxon>Pseudomonadota</taxon>
        <taxon>Betaproteobacteria</taxon>
        <taxon>Burkholderiales</taxon>
        <taxon>Sphaerotilaceae</taxon>
        <taxon>Roseateles</taxon>
    </lineage>
</organism>
<dbReference type="InterPro" id="IPR012902">
    <property type="entry name" value="N_methyl_site"/>
</dbReference>
<reference evidence="2 3" key="1">
    <citation type="submission" date="2023-07" db="EMBL/GenBank/DDBJ databases">
        <title>Sorghum-associated microbial communities from plants grown in Nebraska, USA.</title>
        <authorList>
            <person name="Schachtman D."/>
        </authorList>
    </citation>
    <scope>NUCLEOTIDE SEQUENCE [LARGE SCALE GENOMIC DNA]</scope>
    <source>
        <strain evidence="2 3">BE310</strain>
    </source>
</reference>
<evidence type="ECO:0000313" key="3">
    <source>
        <dbReference type="Proteomes" id="UP001180536"/>
    </source>
</evidence>
<keyword evidence="1" id="KW-0812">Transmembrane</keyword>
<dbReference type="Proteomes" id="UP001180536">
    <property type="component" value="Unassembled WGS sequence"/>
</dbReference>
<dbReference type="NCBIfam" id="TIGR02532">
    <property type="entry name" value="IV_pilin_GFxxxE"/>
    <property type="match status" value="1"/>
</dbReference>
<dbReference type="EMBL" id="JAVDXQ010000004">
    <property type="protein sequence ID" value="MDR7297990.1"/>
    <property type="molecule type" value="Genomic_DNA"/>
</dbReference>
<dbReference type="PROSITE" id="PS00409">
    <property type="entry name" value="PROKAR_NTER_METHYL"/>
    <property type="match status" value="1"/>
</dbReference>
<dbReference type="Pfam" id="PF07963">
    <property type="entry name" value="N_methyl"/>
    <property type="match status" value="1"/>
</dbReference>
<accession>A0ABU1ZDC1</accession>
<sequence length="134" mass="14098">MKHPKTPPSRGFSLIEMLVGILIISFGLLGLITLQARALQASTTNEDSQRAALLANEMAALMINANSVNLDAATVVKPWAARASDPASGGMPSGNGEVTVNGNTARITMTWKPTGTTGDANDNYRYVTTVVIPQ</sequence>